<dbReference type="GO" id="GO:0042393">
    <property type="term" value="F:histone binding"/>
    <property type="evidence" value="ECO:0007669"/>
    <property type="project" value="TreeGrafter"/>
</dbReference>
<feature type="compositionally biased region" description="Gly residues" evidence="1">
    <location>
        <begin position="937"/>
        <end position="946"/>
    </location>
</feature>
<sequence>MSSLTDSPRLIKTSNGGLIVGHNTNNNNNNTVSSGSFAHQTILTTTSAKSTTSSSLLATALLPASSTSTISSTSLSSTSSSSGKKSRKNDSSNSSVVNNNNNNNNNPNTITENNHNANHFLPIAPQTFFQHPSQPGLTLASVHQQIQPGSVAVFTSPTMAMATIAGTAGPQATVHQQQGTSPGQTLQHPHQSLVVNGAMTQQFSTGTFQTANGQIIQAAPGMQMIGGLPTQVQVIGANGQPAYFPQFYTAGQMQPTMLLNNLSMAIPAQNPSQGLAIQLPTTPTNAGTTMITTTGQMTHQTANQPTPVKGHSNQTTIMKGVTISPQQNTLSTQANKTNASTNATKTQQQHHHQQQVIQPTAAFQQNTTNPTFVIGLAAPHNSTATQNGQTTTILQPTSTPPSSVTNARKTTNTPNTCVNSSETSSGRSNNKGTSLIQKIQPTSPLLTQAQFKTNTSFGTTSNTTSPAPGQTIMVHGQSIQTGPNGSIQLAPNQPTIISPLTSFQTLQPSITWTTSPQLNQTPTQLVAPNGQILIRTQGPNDSPHMLIQTSNNQFQAVPMQMTPTNGDQQQNHQQNAGPMQVTPTGQPTMMATSSINPTMPISIQTNPGVATMSTAMVNSQQQLANSLPNTTMLTMVSSSGTSTLTTATTLAQSRQRPLRPAASIASSIPLTTTTVQTTNNAIQNSTAKSKSSANNIPKLAPKGSTSASLSSSSTSSLSSSPSIVSNFPKAQPSSLATINGNNSTAKVPLPVVLPKTSAENITNGAITMNCKIQKSMITCAQSVNNSTSIMNNNNTSVSSSTSTQSFVPPQNNNLVSGMTATGTNTSFNGKLNRNKPQTEKKDAASGTENNNKSSTLVSSSTSTINLNLKSQMKPNSLNSMRNNSLTNTKNKIPIVLSSGPLLTNNTNQLGKIPNHQTVNGTQTPPTSSANKTLTMMNGGGGGGGLTNGVLAKSNTTNTIPSTTNTGSQVVNNKTKQNDPNNQVLTHVIDGYVIQESANPFPINGFLTSSEFDPQKSNGVVVVEKMELDPDNKDLISAKLKENGLIPPNSQPGNQPQSDHSKINDPNSQILDDLCVSCKKNKRLLQAKKKKWKRFCQTCIDRFLNKKKNFKEQQQYLQQPPNFIGNSSAMKTSTSSIQTHQTTTTAAIVTAAVVGSTKMNSTLATNSNSTLLPTTPIVNGLGGVGGKHSSVIGVSTPPGAVTSNISIDIGQNMAKRPLNQQSAAAATINIDQQQANKRLRLSSPTNVIGNSTQTTGDVAVSNGNNVNTTNGKTLDSLATTSSTTTTTLTTASTNDDKMWLPANGTKEPGKWTVQEVYEFMSHCDGCSDLADGFKSQEIDGQALMLIKEDHIIDILNTKLGPALKICRKIKELKEHFNY</sequence>
<proteinExistence type="predicted"/>
<feature type="region of interest" description="Disordered" evidence="1">
    <location>
        <begin position="68"/>
        <end position="116"/>
    </location>
</feature>
<feature type="compositionally biased region" description="Polar residues" evidence="1">
    <location>
        <begin position="1"/>
        <end position="16"/>
    </location>
</feature>
<feature type="compositionally biased region" description="Low complexity" evidence="1">
    <location>
        <begin position="68"/>
        <end position="83"/>
    </location>
</feature>
<feature type="region of interest" description="Disordered" evidence="1">
    <location>
        <begin position="684"/>
        <end position="726"/>
    </location>
</feature>
<feature type="region of interest" description="Disordered" evidence="1">
    <location>
        <begin position="935"/>
        <end position="981"/>
    </location>
</feature>
<feature type="region of interest" description="Disordered" evidence="1">
    <location>
        <begin position="326"/>
        <end position="356"/>
    </location>
</feature>
<feature type="compositionally biased region" description="Low complexity" evidence="1">
    <location>
        <begin position="953"/>
        <end position="967"/>
    </location>
</feature>
<dbReference type="PANTHER" id="PTHR12247:SF138">
    <property type="entry name" value="POLYHOMEOTIC DISTAL, ISOFORM A-RELATED"/>
    <property type="match status" value="1"/>
</dbReference>
<dbReference type="GO" id="GO:0003682">
    <property type="term" value="F:chromatin binding"/>
    <property type="evidence" value="ECO:0007669"/>
    <property type="project" value="TreeGrafter"/>
</dbReference>
<feature type="compositionally biased region" description="Low complexity" evidence="1">
    <location>
        <begin position="1259"/>
        <end position="1273"/>
    </location>
</feature>
<dbReference type="GO" id="GO:0045892">
    <property type="term" value="P:negative regulation of DNA-templated transcription"/>
    <property type="evidence" value="ECO:0007669"/>
    <property type="project" value="TreeGrafter"/>
</dbReference>
<evidence type="ECO:0000313" key="3">
    <source>
        <dbReference type="EMBL" id="KAH9506481.1"/>
    </source>
</evidence>
<dbReference type="EMBL" id="ASGP02000005">
    <property type="protein sequence ID" value="KAH9506481.1"/>
    <property type="molecule type" value="Genomic_DNA"/>
</dbReference>
<reference evidence="3" key="2">
    <citation type="journal article" date="2022" name="Res Sq">
        <title>Comparative Genomics Reveals Insights into the Divergent Evolution of Astigmatic Mites and Household Pest Adaptations.</title>
        <authorList>
            <person name="Xiong Q."/>
            <person name="Wan A.T.-Y."/>
            <person name="Liu X.-Y."/>
            <person name="Fung C.S.-H."/>
            <person name="Xiao X."/>
            <person name="Malainual N."/>
            <person name="Hou J."/>
            <person name="Wang L."/>
            <person name="Wang M."/>
            <person name="Yang K."/>
            <person name="Cui Y."/>
            <person name="Leung E."/>
            <person name="Nong W."/>
            <person name="Shin S.-K."/>
            <person name="Au S."/>
            <person name="Jeong K.Y."/>
            <person name="Chew F.T."/>
            <person name="Hui J."/>
            <person name="Leung T.F."/>
            <person name="Tungtrongchitr A."/>
            <person name="Zhong N."/>
            <person name="Liu Z."/>
            <person name="Tsui S."/>
        </authorList>
    </citation>
    <scope>NUCLEOTIDE SEQUENCE</scope>
    <source>
        <strain evidence="3">Derf</strain>
        <tissue evidence="3">Whole organism</tissue>
    </source>
</reference>
<dbReference type="GO" id="GO:0035102">
    <property type="term" value="C:PRC1 complex"/>
    <property type="evidence" value="ECO:0007669"/>
    <property type="project" value="TreeGrafter"/>
</dbReference>
<organism evidence="3 4">
    <name type="scientific">Dermatophagoides farinae</name>
    <name type="common">American house dust mite</name>
    <dbReference type="NCBI Taxonomy" id="6954"/>
    <lineage>
        <taxon>Eukaryota</taxon>
        <taxon>Metazoa</taxon>
        <taxon>Ecdysozoa</taxon>
        <taxon>Arthropoda</taxon>
        <taxon>Chelicerata</taxon>
        <taxon>Arachnida</taxon>
        <taxon>Acari</taxon>
        <taxon>Acariformes</taxon>
        <taxon>Sarcoptiformes</taxon>
        <taxon>Astigmata</taxon>
        <taxon>Psoroptidia</taxon>
        <taxon>Analgoidea</taxon>
        <taxon>Pyroglyphidae</taxon>
        <taxon>Dermatophagoidinae</taxon>
        <taxon>Dermatophagoides</taxon>
    </lineage>
</organism>
<dbReference type="PROSITE" id="PS50105">
    <property type="entry name" value="SAM_DOMAIN"/>
    <property type="match status" value="1"/>
</dbReference>
<dbReference type="InterPro" id="IPR001660">
    <property type="entry name" value="SAM"/>
</dbReference>
<feature type="compositionally biased region" description="Polar residues" evidence="1">
    <location>
        <begin position="1243"/>
        <end position="1255"/>
    </location>
</feature>
<evidence type="ECO:0000256" key="1">
    <source>
        <dbReference type="SAM" id="MobiDB-lite"/>
    </source>
</evidence>
<reference evidence="3" key="1">
    <citation type="submission" date="2013-05" db="EMBL/GenBank/DDBJ databases">
        <authorList>
            <person name="Yim A.K.Y."/>
            <person name="Chan T.F."/>
            <person name="Ji K.M."/>
            <person name="Liu X.Y."/>
            <person name="Zhou J.W."/>
            <person name="Li R.Q."/>
            <person name="Yang K.Y."/>
            <person name="Li J."/>
            <person name="Li M."/>
            <person name="Law P.T.W."/>
            <person name="Wu Y.L."/>
            <person name="Cai Z.L."/>
            <person name="Qin H."/>
            <person name="Bao Y."/>
            <person name="Leung R.K.K."/>
            <person name="Ng P.K.S."/>
            <person name="Zou J."/>
            <person name="Zhong X.J."/>
            <person name="Ran P.X."/>
            <person name="Zhong N.S."/>
            <person name="Liu Z.G."/>
            <person name="Tsui S.K.W."/>
        </authorList>
    </citation>
    <scope>NUCLEOTIDE SEQUENCE</scope>
    <source>
        <strain evidence="3">Derf</strain>
        <tissue evidence="3">Whole organism</tissue>
    </source>
</reference>
<feature type="domain" description="SAM" evidence="2">
    <location>
        <begin position="1310"/>
        <end position="1374"/>
    </location>
</feature>
<dbReference type="Gene3D" id="1.10.150.50">
    <property type="entry name" value="Transcription Factor, Ets-1"/>
    <property type="match status" value="1"/>
</dbReference>
<dbReference type="Proteomes" id="UP000790347">
    <property type="component" value="Unassembled WGS sequence"/>
</dbReference>
<feature type="compositionally biased region" description="Low complexity" evidence="1">
    <location>
        <begin position="684"/>
        <end position="695"/>
    </location>
</feature>
<protein>
    <submittedName>
        <fullName evidence="3">Polyhomeotic 1</fullName>
    </submittedName>
</protein>
<dbReference type="SMART" id="SM00454">
    <property type="entry name" value="SAM"/>
    <property type="match status" value="1"/>
</dbReference>
<feature type="compositionally biased region" description="Low complexity" evidence="1">
    <location>
        <begin position="91"/>
        <end position="116"/>
    </location>
</feature>
<dbReference type="CDD" id="cd09577">
    <property type="entry name" value="SAM_Ph1_2_3"/>
    <property type="match status" value="1"/>
</dbReference>
<feature type="region of interest" description="Disordered" evidence="1">
    <location>
        <begin position="819"/>
        <end position="861"/>
    </location>
</feature>
<feature type="region of interest" description="Disordered" evidence="1">
    <location>
        <begin position="382"/>
        <end position="433"/>
    </location>
</feature>
<feature type="compositionally biased region" description="Low complexity" evidence="1">
    <location>
        <begin position="849"/>
        <end position="861"/>
    </location>
</feature>
<feature type="compositionally biased region" description="Low complexity" evidence="1">
    <location>
        <begin position="1046"/>
        <end position="1057"/>
    </location>
</feature>
<feature type="compositionally biased region" description="Polar residues" evidence="1">
    <location>
        <begin position="968"/>
        <end position="981"/>
    </location>
</feature>
<feature type="compositionally biased region" description="Low complexity" evidence="1">
    <location>
        <begin position="704"/>
        <end position="722"/>
    </location>
</feature>
<dbReference type="InterPro" id="IPR013761">
    <property type="entry name" value="SAM/pointed_sf"/>
</dbReference>
<dbReference type="SUPFAM" id="SSF47769">
    <property type="entry name" value="SAM/Pointed domain"/>
    <property type="match status" value="1"/>
</dbReference>
<dbReference type="InterPro" id="IPR050548">
    <property type="entry name" value="PcG_chromatin_remod_factors"/>
</dbReference>
<dbReference type="PANTHER" id="PTHR12247">
    <property type="entry name" value="POLYCOMB GROUP PROTEIN"/>
    <property type="match status" value="1"/>
</dbReference>
<gene>
    <name evidence="3" type="primary">PHC1_1</name>
    <name evidence="3" type="ORF">DERF_011211</name>
</gene>
<feature type="region of interest" description="Disordered" evidence="1">
    <location>
        <begin position="1"/>
        <end position="32"/>
    </location>
</feature>
<feature type="region of interest" description="Disordered" evidence="1">
    <location>
        <begin position="1042"/>
        <end position="1065"/>
    </location>
</feature>
<name>A0A922HRS7_DERFA</name>
<comment type="caution">
    <text evidence="3">The sequence shown here is derived from an EMBL/GenBank/DDBJ whole genome shotgun (WGS) entry which is preliminary data.</text>
</comment>
<feature type="compositionally biased region" description="Polar residues" evidence="1">
    <location>
        <begin position="819"/>
        <end position="835"/>
    </location>
</feature>
<dbReference type="Pfam" id="PF00536">
    <property type="entry name" value="SAM_1"/>
    <property type="match status" value="1"/>
</dbReference>
<evidence type="ECO:0000259" key="2">
    <source>
        <dbReference type="PROSITE" id="PS50105"/>
    </source>
</evidence>
<evidence type="ECO:0000313" key="4">
    <source>
        <dbReference type="Proteomes" id="UP000790347"/>
    </source>
</evidence>
<feature type="region of interest" description="Disordered" evidence="1">
    <location>
        <begin position="1243"/>
        <end position="1273"/>
    </location>
</feature>
<accession>A0A922HRS7</accession>
<keyword evidence="4" id="KW-1185">Reference proteome</keyword>
<feature type="compositionally biased region" description="Low complexity" evidence="1">
    <location>
        <begin position="331"/>
        <end position="347"/>
    </location>
</feature>